<sequence length="387" mass="43152">MSRSSRVRKKSSKFADFESPDDVEMVFKKKKSVVQKSPQAQKIISQRPVFPMVDDFDSGDSYSDDSDSDLDMKEDFVGFNEDWSENVHSGDTAADEFEKEGNLQVDEGSSKDDPNFNQSNSLYLTEKKKSSAKEQKNMSKKKTERKDKGKARFTAYMLYARDMRKKIVKENPQMIIQLLIKHLVKCGLMYHTHKNRFNWKRKAKKLEVKDDKLKPSGNTMISTGKREKNTHSNANKTSQSHKGKGQTTHGNKGGNKGQNKTPPVSQTSTITSQKSTYQTPKAKVITHNVPEASPPTSFKVTGTSPIDVAAHLNLLGESLNNIGQKLKEHEGQIAVSGSLSVLLDSMLCVLGPLICLSNQLEETKGAIPEHTLTNILDNIAYIMPGIV</sequence>
<gene>
    <name evidence="2" type="primary">HMGXB4</name>
    <name evidence="2" type="ORF">Anas_02017</name>
</gene>
<organism evidence="2 3">
    <name type="scientific">Armadillidium nasatum</name>
    <dbReference type="NCBI Taxonomy" id="96803"/>
    <lineage>
        <taxon>Eukaryota</taxon>
        <taxon>Metazoa</taxon>
        <taxon>Ecdysozoa</taxon>
        <taxon>Arthropoda</taxon>
        <taxon>Crustacea</taxon>
        <taxon>Multicrustacea</taxon>
        <taxon>Malacostraca</taxon>
        <taxon>Eumalacostraca</taxon>
        <taxon>Peracarida</taxon>
        <taxon>Isopoda</taxon>
        <taxon>Oniscidea</taxon>
        <taxon>Crinocheta</taxon>
        <taxon>Armadillidiidae</taxon>
        <taxon>Armadillidium</taxon>
    </lineage>
</organism>
<name>A0A5N5TLJ6_9CRUS</name>
<feature type="region of interest" description="Disordered" evidence="1">
    <location>
        <begin position="37"/>
        <end position="72"/>
    </location>
</feature>
<feature type="compositionally biased region" description="Basic and acidic residues" evidence="1">
    <location>
        <begin position="125"/>
        <end position="137"/>
    </location>
</feature>
<dbReference type="EMBL" id="SEYY01000528">
    <property type="protein sequence ID" value="KAB7507047.1"/>
    <property type="molecule type" value="Genomic_DNA"/>
</dbReference>
<feature type="compositionally biased region" description="Acidic residues" evidence="1">
    <location>
        <begin position="54"/>
        <end position="69"/>
    </location>
</feature>
<feature type="compositionally biased region" description="Basic residues" evidence="1">
    <location>
        <begin position="138"/>
        <end position="148"/>
    </location>
</feature>
<dbReference type="CDD" id="cd00084">
    <property type="entry name" value="HMG-box_SF"/>
    <property type="match status" value="1"/>
</dbReference>
<dbReference type="OrthoDB" id="4777606at2759"/>
<feature type="compositionally biased region" description="Low complexity" evidence="1">
    <location>
        <begin position="257"/>
        <end position="278"/>
    </location>
</feature>
<dbReference type="InterPro" id="IPR036910">
    <property type="entry name" value="HMG_box_dom_sf"/>
</dbReference>
<dbReference type="InterPro" id="IPR042477">
    <property type="entry name" value="HMGXB4"/>
</dbReference>
<feature type="region of interest" description="Disordered" evidence="1">
    <location>
        <begin position="96"/>
        <end position="148"/>
    </location>
</feature>
<accession>A0A5N5TLJ6</accession>
<dbReference type="PANTHER" id="PTHR46584">
    <property type="entry name" value="HMG DOMAIN-CONTAINING PROTEIN 4"/>
    <property type="match status" value="1"/>
</dbReference>
<feature type="region of interest" description="Disordered" evidence="1">
    <location>
        <begin position="208"/>
        <end position="278"/>
    </location>
</feature>
<keyword evidence="3" id="KW-1185">Reference proteome</keyword>
<protein>
    <submittedName>
        <fullName evidence="2">HMG domain-containing protein 4</fullName>
    </submittedName>
</protein>
<dbReference type="GO" id="GO:0005634">
    <property type="term" value="C:nucleus"/>
    <property type="evidence" value="ECO:0007669"/>
    <property type="project" value="UniProtKB-ARBA"/>
</dbReference>
<evidence type="ECO:0000313" key="3">
    <source>
        <dbReference type="Proteomes" id="UP000326759"/>
    </source>
</evidence>
<evidence type="ECO:0000313" key="2">
    <source>
        <dbReference type="EMBL" id="KAB7507047.1"/>
    </source>
</evidence>
<evidence type="ECO:0000256" key="1">
    <source>
        <dbReference type="SAM" id="MobiDB-lite"/>
    </source>
</evidence>
<dbReference type="PANTHER" id="PTHR46584:SF1">
    <property type="entry name" value="HMG DOMAIN-CONTAINING PROTEIN 4"/>
    <property type="match status" value="1"/>
</dbReference>
<proteinExistence type="predicted"/>
<dbReference type="Proteomes" id="UP000326759">
    <property type="component" value="Unassembled WGS sequence"/>
</dbReference>
<dbReference type="AlphaFoldDB" id="A0A5N5TLJ6"/>
<comment type="caution">
    <text evidence="2">The sequence shown here is derived from an EMBL/GenBank/DDBJ whole genome shotgun (WGS) entry which is preliminary data.</text>
</comment>
<dbReference type="SUPFAM" id="SSF47095">
    <property type="entry name" value="HMG-box"/>
    <property type="match status" value="1"/>
</dbReference>
<reference evidence="2 3" key="1">
    <citation type="journal article" date="2019" name="PLoS Biol.">
        <title>Sex chromosomes control vertical transmission of feminizing Wolbachia symbionts in an isopod.</title>
        <authorList>
            <person name="Becking T."/>
            <person name="Chebbi M.A."/>
            <person name="Giraud I."/>
            <person name="Moumen B."/>
            <person name="Laverre T."/>
            <person name="Caubet Y."/>
            <person name="Peccoud J."/>
            <person name="Gilbert C."/>
            <person name="Cordaux R."/>
        </authorList>
    </citation>
    <scope>NUCLEOTIDE SEQUENCE [LARGE SCALE GENOMIC DNA]</scope>
    <source>
        <strain evidence="2">ANa2</strain>
        <tissue evidence="2">Whole body excluding digestive tract and cuticle</tissue>
    </source>
</reference>